<keyword evidence="4" id="KW-0812">Transmembrane</keyword>
<dbReference type="GO" id="GO:0005524">
    <property type="term" value="F:ATP binding"/>
    <property type="evidence" value="ECO:0007669"/>
    <property type="project" value="UniProtKB-KW"/>
</dbReference>
<dbReference type="Proteomes" id="UP000280696">
    <property type="component" value="Unassembled WGS sequence"/>
</dbReference>
<dbReference type="InterPro" id="IPR000432">
    <property type="entry name" value="DNA_mismatch_repair_MutS_C"/>
</dbReference>
<dbReference type="PANTHER" id="PTHR11361">
    <property type="entry name" value="DNA MISMATCH REPAIR PROTEIN MUTS FAMILY MEMBER"/>
    <property type="match status" value="1"/>
</dbReference>
<evidence type="ECO:0000256" key="3">
    <source>
        <dbReference type="ARBA" id="ARBA00023125"/>
    </source>
</evidence>
<dbReference type="Pfam" id="PF00488">
    <property type="entry name" value="MutS_V"/>
    <property type="match status" value="1"/>
</dbReference>
<dbReference type="PANTHER" id="PTHR11361:SF152">
    <property type="entry name" value="DNA MISMATCH REPAIR PROTEIN"/>
    <property type="match status" value="1"/>
</dbReference>
<reference evidence="6 7" key="1">
    <citation type="submission" date="2018-09" db="EMBL/GenBank/DDBJ databases">
        <title>Murine metabolic-syndrome-specific gut microbial biobank.</title>
        <authorList>
            <person name="Liu C."/>
        </authorList>
    </citation>
    <scope>NUCLEOTIDE SEQUENCE [LARGE SCALE GENOMIC DNA]</scope>
    <source>
        <strain evidence="6 7">0.1xD8-82</strain>
    </source>
</reference>
<accession>A0A3A9AYV7</accession>
<comment type="caution">
    <text evidence="6">The sequence shown here is derived from an EMBL/GenBank/DDBJ whole genome shotgun (WGS) entry which is preliminary data.</text>
</comment>
<dbReference type="AlphaFoldDB" id="A0A3A9AYV7"/>
<protein>
    <recommendedName>
        <fullName evidence="5">DNA mismatch repair proteins mutS family domain-containing protein</fullName>
    </recommendedName>
</protein>
<proteinExistence type="predicted"/>
<keyword evidence="4" id="KW-1133">Transmembrane helix</keyword>
<dbReference type="GO" id="GO:0030983">
    <property type="term" value="F:mismatched DNA binding"/>
    <property type="evidence" value="ECO:0007669"/>
    <property type="project" value="InterPro"/>
</dbReference>
<evidence type="ECO:0000256" key="2">
    <source>
        <dbReference type="ARBA" id="ARBA00022840"/>
    </source>
</evidence>
<keyword evidence="4" id="KW-0472">Membrane</keyword>
<name>A0A3A9AYV7_9FIRM</name>
<dbReference type="EMBL" id="RAYQ01000004">
    <property type="protein sequence ID" value="RKI92711.1"/>
    <property type="molecule type" value="Genomic_DNA"/>
</dbReference>
<evidence type="ECO:0000313" key="7">
    <source>
        <dbReference type="Proteomes" id="UP000280696"/>
    </source>
</evidence>
<dbReference type="InterPro" id="IPR045076">
    <property type="entry name" value="MutS"/>
</dbReference>
<evidence type="ECO:0000313" key="6">
    <source>
        <dbReference type="EMBL" id="RKI92711.1"/>
    </source>
</evidence>
<dbReference type="InterPro" id="IPR036187">
    <property type="entry name" value="DNA_mismatch_repair_MutS_sf"/>
</dbReference>
<evidence type="ECO:0000259" key="5">
    <source>
        <dbReference type="SMART" id="SM00534"/>
    </source>
</evidence>
<dbReference type="SMART" id="SM00534">
    <property type="entry name" value="MUTSac"/>
    <property type="match status" value="1"/>
</dbReference>
<keyword evidence="7" id="KW-1185">Reference proteome</keyword>
<dbReference type="GO" id="GO:0006298">
    <property type="term" value="P:mismatch repair"/>
    <property type="evidence" value="ECO:0007669"/>
    <property type="project" value="InterPro"/>
</dbReference>
<keyword evidence="1" id="KW-0547">Nucleotide-binding</keyword>
<evidence type="ECO:0000256" key="4">
    <source>
        <dbReference type="SAM" id="Phobius"/>
    </source>
</evidence>
<gene>
    <name evidence="6" type="ORF">D7V94_05085</name>
</gene>
<dbReference type="SUPFAM" id="SSF48334">
    <property type="entry name" value="DNA repair protein MutS, domain III"/>
    <property type="match status" value="1"/>
</dbReference>
<evidence type="ECO:0000256" key="1">
    <source>
        <dbReference type="ARBA" id="ARBA00022741"/>
    </source>
</evidence>
<feature type="transmembrane region" description="Helical" evidence="4">
    <location>
        <begin position="166"/>
        <end position="196"/>
    </location>
</feature>
<feature type="domain" description="DNA mismatch repair proteins mutS family" evidence="5">
    <location>
        <begin position="382"/>
        <end position="568"/>
    </location>
</feature>
<dbReference type="InterPro" id="IPR027417">
    <property type="entry name" value="P-loop_NTPase"/>
</dbReference>
<dbReference type="SUPFAM" id="SSF52540">
    <property type="entry name" value="P-loop containing nucleoside triphosphate hydrolases"/>
    <property type="match status" value="1"/>
</dbReference>
<keyword evidence="3" id="KW-0238">DNA-binding</keyword>
<dbReference type="Gene3D" id="3.40.50.300">
    <property type="entry name" value="P-loop containing nucleotide triphosphate hydrolases"/>
    <property type="match status" value="1"/>
</dbReference>
<dbReference type="GO" id="GO:0005829">
    <property type="term" value="C:cytosol"/>
    <property type="evidence" value="ECO:0007669"/>
    <property type="project" value="TreeGrafter"/>
</dbReference>
<keyword evidence="2" id="KW-0067">ATP-binding</keyword>
<feature type="transmembrane region" description="Helical" evidence="4">
    <location>
        <begin position="6"/>
        <end position="23"/>
    </location>
</feature>
<organism evidence="6 7">
    <name type="scientific">Parablautia intestinalis</name>
    <dbReference type="NCBI Taxonomy" id="2320100"/>
    <lineage>
        <taxon>Bacteria</taxon>
        <taxon>Bacillati</taxon>
        <taxon>Bacillota</taxon>
        <taxon>Clostridia</taxon>
        <taxon>Lachnospirales</taxon>
        <taxon>Lachnospiraceae</taxon>
        <taxon>Parablautia</taxon>
    </lineage>
</organism>
<sequence>MEYIIFAAAMAGLILLFMLKGFYDFKKSEKKFVKSLYETYGTLPQREYKPEQFESISHYFLKHKEGFFVDDITWNDLNMDEIFQKINYTYSSAGEEYLYYILRKPCMDEAEFAHREEMIEYFRVHPDKRVAYQLIFSRLGRTGKFSIYDYLDYLDKLGERSNLQDYLSICLLMGSIGSMFINMPLGLVAFVLVLVFNNVNYFKVKEEIDPYITSFAYVFRILEAVKKIQSVPSGRRHSDRPDFLKSDSCEPDVLAGEFEIMKSCSAAMGGFKRGSFLVMSGGRMSGSGNPLEMLLDFIRMGFHVDLIKFNQMLAQVRRNISEIDGMITALGQIEAMIAIGAYRQSLSEGYCVPEFTLKAEICGEDFYHPLIERPVKNDIYTDKSVLITGSNASGKSTFLKTMAVNSIFAQTIHTCLAKSYRGALFYIISSMSLKDDIQSGESYYMAEVKALKRILDLSVSADAPVLCFVDEVLRGTNTVERIAASAQILKSLSKENCLCFAATHDIELTHLLEDIYYNYHFSEEIEEDDIFFSYKIMKGRAGTRNAIRLLSIMGYESGIIHEAEHMAEDFLKSGVWRRLDCEMAQ</sequence>
<dbReference type="GO" id="GO:0140664">
    <property type="term" value="F:ATP-dependent DNA damage sensor activity"/>
    <property type="evidence" value="ECO:0007669"/>
    <property type="project" value="InterPro"/>
</dbReference>